<dbReference type="InParanoid" id="A0A2P6NNI1"/>
<name>A0A2P6NNI1_9EUKA</name>
<feature type="transmembrane region" description="Helical" evidence="1">
    <location>
        <begin position="113"/>
        <end position="144"/>
    </location>
</feature>
<sequence length="307" mass="33346">MSPHIQPQDLEGETIALVDFIGWSVNLAVPRSFPRVYTVRLKLESTARTLLHAHPSHNPHATHVNPNASTLVNMNTSITKSTTATGTGVSRGTGDVWHPYVNDPSYGQRILEVVSYLIIIASIPAFLGGVYSCFVMAYGAALGLLGMHAWTRRHSLIFILSAAVFGVYLVVVIILNAVRRVSTVVPNYEPTTVGGIDYGTGQFNGSRIFTYIDHGILIFLTAFAFFVAIKVAGERRPEPGTLVHQTVTSSTSVPQCAWGCGSEFTKENALAILITRSYQLTASIAHTHKSRPEIDNGLWGLVAVTRT</sequence>
<dbReference type="AlphaFoldDB" id="A0A2P6NNI1"/>
<feature type="transmembrane region" description="Helical" evidence="1">
    <location>
        <begin position="208"/>
        <end position="229"/>
    </location>
</feature>
<organism evidence="2 3">
    <name type="scientific">Planoprotostelium fungivorum</name>
    <dbReference type="NCBI Taxonomy" id="1890364"/>
    <lineage>
        <taxon>Eukaryota</taxon>
        <taxon>Amoebozoa</taxon>
        <taxon>Evosea</taxon>
        <taxon>Variosea</taxon>
        <taxon>Cavosteliida</taxon>
        <taxon>Cavosteliaceae</taxon>
        <taxon>Planoprotostelium</taxon>
    </lineage>
</organism>
<keyword evidence="3" id="KW-1185">Reference proteome</keyword>
<dbReference type="EMBL" id="MDYQ01000043">
    <property type="protein sequence ID" value="PRP85513.1"/>
    <property type="molecule type" value="Genomic_DNA"/>
</dbReference>
<dbReference type="Proteomes" id="UP000241769">
    <property type="component" value="Unassembled WGS sequence"/>
</dbReference>
<gene>
    <name evidence="2" type="ORF">PROFUN_06745</name>
</gene>
<evidence type="ECO:0000313" key="3">
    <source>
        <dbReference type="Proteomes" id="UP000241769"/>
    </source>
</evidence>
<accession>A0A2P6NNI1</accession>
<keyword evidence="1" id="KW-0472">Membrane</keyword>
<comment type="caution">
    <text evidence="2">The sequence shown here is derived from an EMBL/GenBank/DDBJ whole genome shotgun (WGS) entry which is preliminary data.</text>
</comment>
<protein>
    <submittedName>
        <fullName evidence="2">Uncharacterized protein</fullName>
    </submittedName>
</protein>
<proteinExistence type="predicted"/>
<keyword evidence="1" id="KW-1133">Transmembrane helix</keyword>
<keyword evidence="1" id="KW-0812">Transmembrane</keyword>
<reference evidence="2 3" key="1">
    <citation type="journal article" date="2018" name="Genome Biol. Evol.">
        <title>Multiple Roots of Fruiting Body Formation in Amoebozoa.</title>
        <authorList>
            <person name="Hillmann F."/>
            <person name="Forbes G."/>
            <person name="Novohradska S."/>
            <person name="Ferling I."/>
            <person name="Riege K."/>
            <person name="Groth M."/>
            <person name="Westermann M."/>
            <person name="Marz M."/>
            <person name="Spaller T."/>
            <person name="Winckler T."/>
            <person name="Schaap P."/>
            <person name="Glockner G."/>
        </authorList>
    </citation>
    <scope>NUCLEOTIDE SEQUENCE [LARGE SCALE GENOMIC DNA]</scope>
    <source>
        <strain evidence="2 3">Jena</strain>
    </source>
</reference>
<evidence type="ECO:0000256" key="1">
    <source>
        <dbReference type="SAM" id="Phobius"/>
    </source>
</evidence>
<evidence type="ECO:0000313" key="2">
    <source>
        <dbReference type="EMBL" id="PRP85513.1"/>
    </source>
</evidence>
<feature type="transmembrane region" description="Helical" evidence="1">
    <location>
        <begin position="156"/>
        <end position="178"/>
    </location>
</feature>